<comment type="caution">
    <text evidence="1">The sequence shown here is derived from an EMBL/GenBank/DDBJ whole genome shotgun (WGS) entry which is preliminary data.</text>
</comment>
<evidence type="ECO:0000313" key="2">
    <source>
        <dbReference type="Proteomes" id="UP000193411"/>
    </source>
</evidence>
<reference evidence="1 2" key="1">
    <citation type="submission" date="2016-07" db="EMBL/GenBank/DDBJ databases">
        <title>Pervasive Adenine N6-methylation of Active Genes in Fungi.</title>
        <authorList>
            <consortium name="DOE Joint Genome Institute"/>
            <person name="Mondo S.J."/>
            <person name="Dannebaum R.O."/>
            <person name="Kuo R.C."/>
            <person name="Labutti K."/>
            <person name="Haridas S."/>
            <person name="Kuo A."/>
            <person name="Salamov A."/>
            <person name="Ahrendt S.R."/>
            <person name="Lipzen A."/>
            <person name="Sullivan W."/>
            <person name="Andreopoulos W.B."/>
            <person name="Clum A."/>
            <person name="Lindquist E."/>
            <person name="Daum C."/>
            <person name="Ramamoorthy G.K."/>
            <person name="Gryganskyi A."/>
            <person name="Culley D."/>
            <person name="Magnuson J.K."/>
            <person name="James T.Y."/>
            <person name="O'Malley M.A."/>
            <person name="Stajich J.E."/>
            <person name="Spatafora J.W."/>
            <person name="Visel A."/>
            <person name="Grigoriev I.V."/>
        </authorList>
    </citation>
    <scope>NUCLEOTIDE SEQUENCE [LARGE SCALE GENOMIC DNA]</scope>
    <source>
        <strain evidence="1 2">PL171</strain>
    </source>
</reference>
<evidence type="ECO:0008006" key="3">
    <source>
        <dbReference type="Google" id="ProtNLM"/>
    </source>
</evidence>
<protein>
    <recommendedName>
        <fullName evidence="3">FAD/NAD(P)-binding domain-containing protein</fullName>
    </recommendedName>
</protein>
<dbReference type="InterPro" id="IPR053275">
    <property type="entry name" value="Agnestin_monoxygenase"/>
</dbReference>
<proteinExistence type="predicted"/>
<dbReference type="EMBL" id="MCFL01000012">
    <property type="protein sequence ID" value="ORZ37619.1"/>
    <property type="molecule type" value="Genomic_DNA"/>
</dbReference>
<keyword evidence="2" id="KW-1185">Reference proteome</keyword>
<sequence length="176" mass="19646">MNLVAQGHKVSVFSRAPLKYAVYMPEDWILYDNTGLKGQAAAWAKANLEDAAAREKLGIRWVDLPADGVGEDKVYAAHWDDIKHIVYAIGFRTRGMPDMVVDGKKLAKGDLSYDPATGQLVVKSQGNKKVPNARGFGIAFPERITDRMGNVEWSVGMWKFMRYVTEVIQEGELTLQ</sequence>
<gene>
    <name evidence="1" type="ORF">BCR44DRAFT_1511758</name>
</gene>
<name>A0A1Y2HSV9_9FUNG</name>
<dbReference type="STRING" id="765915.A0A1Y2HSV9"/>
<organism evidence="1 2">
    <name type="scientific">Catenaria anguillulae PL171</name>
    <dbReference type="NCBI Taxonomy" id="765915"/>
    <lineage>
        <taxon>Eukaryota</taxon>
        <taxon>Fungi</taxon>
        <taxon>Fungi incertae sedis</taxon>
        <taxon>Blastocladiomycota</taxon>
        <taxon>Blastocladiomycetes</taxon>
        <taxon>Blastocladiales</taxon>
        <taxon>Catenariaceae</taxon>
        <taxon>Catenaria</taxon>
    </lineage>
</organism>
<dbReference type="Proteomes" id="UP000193411">
    <property type="component" value="Unassembled WGS sequence"/>
</dbReference>
<dbReference type="OrthoDB" id="432536at2759"/>
<dbReference type="AlphaFoldDB" id="A0A1Y2HSV9"/>
<accession>A0A1Y2HSV9</accession>
<evidence type="ECO:0000313" key="1">
    <source>
        <dbReference type="EMBL" id="ORZ37619.1"/>
    </source>
</evidence>
<dbReference type="PANTHER" id="PTHR38688">
    <property type="entry name" value="PYR_REDOX_2 DOMAIN-CONTAINING PROTEIN"/>
    <property type="match status" value="1"/>
</dbReference>
<dbReference type="PANTHER" id="PTHR38688:SF1">
    <property type="entry name" value="FAD_NAD(P)-BINDING DOMAIN-CONTAINING PROTEIN"/>
    <property type="match status" value="1"/>
</dbReference>